<sequence length="184" mass="21106">MSWSLLYEEFSEIFAQPIKSPPCTKVFLIPQSQHIENKTLPKPLLPWFKNFSTNRYFTTTRQHYEMVYKSLKCDWNPTFFQQETRKHCDNGGIDNVFGYFEFYAVLFAAIEISGETSPTTSSAAAASTREETVDIFVFASSNLNKWLCPASLQTPTVVCKSFLDPARKCEMVLKKSRTLPNSIQ</sequence>
<gene>
    <name evidence="1" type="ORF">BDN70DRAFT_615568</name>
</gene>
<proteinExistence type="predicted"/>
<keyword evidence="2" id="KW-1185">Reference proteome</keyword>
<dbReference type="AlphaFoldDB" id="A0A9P5YJK9"/>
<accession>A0A9P5YJK9</accession>
<dbReference type="EMBL" id="MU155781">
    <property type="protein sequence ID" value="KAF9471003.1"/>
    <property type="molecule type" value="Genomic_DNA"/>
</dbReference>
<organism evidence="1 2">
    <name type="scientific">Pholiota conissans</name>
    <dbReference type="NCBI Taxonomy" id="109636"/>
    <lineage>
        <taxon>Eukaryota</taxon>
        <taxon>Fungi</taxon>
        <taxon>Dikarya</taxon>
        <taxon>Basidiomycota</taxon>
        <taxon>Agaricomycotina</taxon>
        <taxon>Agaricomycetes</taxon>
        <taxon>Agaricomycetidae</taxon>
        <taxon>Agaricales</taxon>
        <taxon>Agaricineae</taxon>
        <taxon>Strophariaceae</taxon>
        <taxon>Pholiota</taxon>
    </lineage>
</organism>
<name>A0A9P5YJK9_9AGAR</name>
<evidence type="ECO:0000313" key="2">
    <source>
        <dbReference type="Proteomes" id="UP000807469"/>
    </source>
</evidence>
<evidence type="ECO:0000313" key="1">
    <source>
        <dbReference type="EMBL" id="KAF9471003.1"/>
    </source>
</evidence>
<comment type="caution">
    <text evidence="1">The sequence shown here is derived from an EMBL/GenBank/DDBJ whole genome shotgun (WGS) entry which is preliminary data.</text>
</comment>
<dbReference type="Proteomes" id="UP000807469">
    <property type="component" value="Unassembled WGS sequence"/>
</dbReference>
<protein>
    <submittedName>
        <fullName evidence="1">Uncharacterized protein</fullName>
    </submittedName>
</protein>
<reference evidence="1" key="1">
    <citation type="submission" date="2020-11" db="EMBL/GenBank/DDBJ databases">
        <authorList>
            <consortium name="DOE Joint Genome Institute"/>
            <person name="Ahrendt S."/>
            <person name="Riley R."/>
            <person name="Andreopoulos W."/>
            <person name="Labutti K."/>
            <person name="Pangilinan J."/>
            <person name="Ruiz-Duenas F.J."/>
            <person name="Barrasa J.M."/>
            <person name="Sanchez-Garcia M."/>
            <person name="Camarero S."/>
            <person name="Miyauchi S."/>
            <person name="Serrano A."/>
            <person name="Linde D."/>
            <person name="Babiker R."/>
            <person name="Drula E."/>
            <person name="Ayuso-Fernandez I."/>
            <person name="Pacheco R."/>
            <person name="Padilla G."/>
            <person name="Ferreira P."/>
            <person name="Barriuso J."/>
            <person name="Kellner H."/>
            <person name="Castanera R."/>
            <person name="Alfaro M."/>
            <person name="Ramirez L."/>
            <person name="Pisabarro A.G."/>
            <person name="Kuo A."/>
            <person name="Tritt A."/>
            <person name="Lipzen A."/>
            <person name="He G."/>
            <person name="Yan M."/>
            <person name="Ng V."/>
            <person name="Cullen D."/>
            <person name="Martin F."/>
            <person name="Rosso M.-N."/>
            <person name="Henrissat B."/>
            <person name="Hibbett D."/>
            <person name="Martinez A.T."/>
            <person name="Grigoriev I.V."/>
        </authorList>
    </citation>
    <scope>NUCLEOTIDE SEQUENCE</scope>
    <source>
        <strain evidence="1">CIRM-BRFM 674</strain>
    </source>
</reference>